<dbReference type="InterPro" id="IPR039420">
    <property type="entry name" value="WalR-like"/>
</dbReference>
<evidence type="ECO:0000313" key="4">
    <source>
        <dbReference type="Proteomes" id="UP000184520"/>
    </source>
</evidence>
<dbReference type="GO" id="GO:0006355">
    <property type="term" value="P:regulation of DNA-templated transcription"/>
    <property type="evidence" value="ECO:0007669"/>
    <property type="project" value="InterPro"/>
</dbReference>
<dbReference type="EMBL" id="FQWD01000011">
    <property type="protein sequence ID" value="SHH41427.1"/>
    <property type="molecule type" value="Genomic_DNA"/>
</dbReference>
<evidence type="ECO:0000256" key="1">
    <source>
        <dbReference type="ARBA" id="ARBA00023125"/>
    </source>
</evidence>
<dbReference type="PROSITE" id="PS00622">
    <property type="entry name" value="HTH_LUXR_1"/>
    <property type="match status" value="1"/>
</dbReference>
<dbReference type="PRINTS" id="PR00038">
    <property type="entry name" value="HTHLUXR"/>
</dbReference>
<gene>
    <name evidence="3" type="ORF">SAMN05216361_0076</name>
</gene>
<dbReference type="Pfam" id="PF00196">
    <property type="entry name" value="GerE"/>
    <property type="match status" value="1"/>
</dbReference>
<dbReference type="InterPro" id="IPR016032">
    <property type="entry name" value="Sig_transdc_resp-reg_C-effctor"/>
</dbReference>
<evidence type="ECO:0000313" key="3">
    <source>
        <dbReference type="EMBL" id="SHH41427.1"/>
    </source>
</evidence>
<dbReference type="SMART" id="SM00421">
    <property type="entry name" value="HTH_LUXR"/>
    <property type="match status" value="1"/>
</dbReference>
<dbReference type="PROSITE" id="PS50043">
    <property type="entry name" value="HTH_LUXR_2"/>
    <property type="match status" value="1"/>
</dbReference>
<protein>
    <submittedName>
        <fullName evidence="3">Regulatory protein, luxR family</fullName>
    </submittedName>
</protein>
<dbReference type="AlphaFoldDB" id="A0A1M5SSL2"/>
<sequence length="210" mass="23300">MMQQYFLSSQLTLPENWSRHIHCIQSDIAIQTQSAFCWLYCEGKGWKEQARRLAMRNIPTVVVTSSVQMSEMQLAFVLGAKGYCHLSTNTDTANAIVATVLQSGIWIPQTLLSGIINSLANHPQYHLHPQFSSDLTERECSVTNYILEGKSNLQIAEALGITERTVKEHVTSILRKYGVKDRVGLLLQLGEFHPMQPRNAAGGQAGGQSG</sequence>
<reference evidence="4" key="1">
    <citation type="submission" date="2016-11" db="EMBL/GenBank/DDBJ databases">
        <authorList>
            <person name="Varghese N."/>
            <person name="Submissions S."/>
        </authorList>
    </citation>
    <scope>NUCLEOTIDE SEQUENCE [LARGE SCALE GENOMIC DNA]</scope>
    <source>
        <strain evidence="4">CGMCC 1.8995</strain>
    </source>
</reference>
<keyword evidence="1" id="KW-0238">DNA-binding</keyword>
<proteinExistence type="predicted"/>
<evidence type="ECO:0000259" key="2">
    <source>
        <dbReference type="PROSITE" id="PS50043"/>
    </source>
</evidence>
<dbReference type="PANTHER" id="PTHR43214">
    <property type="entry name" value="TWO-COMPONENT RESPONSE REGULATOR"/>
    <property type="match status" value="1"/>
</dbReference>
<feature type="domain" description="HTH luxR-type" evidence="2">
    <location>
        <begin position="128"/>
        <end position="190"/>
    </location>
</feature>
<dbReference type="SUPFAM" id="SSF46894">
    <property type="entry name" value="C-terminal effector domain of the bipartite response regulators"/>
    <property type="match status" value="1"/>
</dbReference>
<dbReference type="GO" id="GO:0003677">
    <property type="term" value="F:DNA binding"/>
    <property type="evidence" value="ECO:0007669"/>
    <property type="project" value="UniProtKB-KW"/>
</dbReference>
<name>A0A1M5SSL2_9ALTE</name>
<accession>A0A1M5SSL2</accession>
<dbReference type="InterPro" id="IPR000792">
    <property type="entry name" value="Tscrpt_reg_LuxR_C"/>
</dbReference>
<keyword evidence="4" id="KW-1185">Reference proteome</keyword>
<organism evidence="3 4">
    <name type="scientific">Marisediminitalea aggregata</name>
    <dbReference type="NCBI Taxonomy" id="634436"/>
    <lineage>
        <taxon>Bacteria</taxon>
        <taxon>Pseudomonadati</taxon>
        <taxon>Pseudomonadota</taxon>
        <taxon>Gammaproteobacteria</taxon>
        <taxon>Alteromonadales</taxon>
        <taxon>Alteromonadaceae</taxon>
        <taxon>Marisediminitalea</taxon>
    </lineage>
</organism>
<dbReference type="STRING" id="634436.SAMN05216361_0076"/>
<dbReference type="CDD" id="cd06170">
    <property type="entry name" value="LuxR_C_like"/>
    <property type="match status" value="1"/>
</dbReference>
<dbReference type="Proteomes" id="UP000184520">
    <property type="component" value="Unassembled WGS sequence"/>
</dbReference>
<dbReference type="Gene3D" id="3.40.50.2300">
    <property type="match status" value="1"/>
</dbReference>